<keyword evidence="5" id="KW-1185">Reference proteome</keyword>
<dbReference type="RefSeq" id="WP_302109868.1">
    <property type="nucleotide sequence ID" value="NZ_JAUKTR010000003.1"/>
</dbReference>
<dbReference type="Proteomes" id="UP001169063">
    <property type="component" value="Unassembled WGS sequence"/>
</dbReference>
<feature type="chain" id="PRO_5045017840" description="Outer membrane lipoprotein Blc" evidence="2">
    <location>
        <begin position="20"/>
        <end position="169"/>
    </location>
</feature>
<dbReference type="InterPro" id="IPR022271">
    <property type="entry name" value="Lipocalin_ApoD"/>
</dbReference>
<dbReference type="InterPro" id="IPR000566">
    <property type="entry name" value="Lipocln_cytosolic_FA-bd_dom"/>
</dbReference>
<organism evidence="4 5">
    <name type="scientific">Peiella sedimenti</name>
    <dbReference type="NCBI Taxonomy" id="3061083"/>
    <lineage>
        <taxon>Bacteria</taxon>
        <taxon>Pseudomonadati</taxon>
        <taxon>Pseudomonadota</taxon>
        <taxon>Alphaproteobacteria</taxon>
        <taxon>Caulobacterales</taxon>
        <taxon>Caulobacteraceae</taxon>
        <taxon>Peiella</taxon>
    </lineage>
</organism>
<name>A0ABT8SLK3_9CAUL</name>
<dbReference type="PANTHER" id="PTHR10612">
    <property type="entry name" value="APOLIPOPROTEIN D"/>
    <property type="match status" value="1"/>
</dbReference>
<dbReference type="EMBL" id="JAUKTR010000003">
    <property type="protein sequence ID" value="MDO1559439.1"/>
    <property type="molecule type" value="Genomic_DNA"/>
</dbReference>
<keyword evidence="2" id="KW-0446">Lipid-binding</keyword>
<protein>
    <recommendedName>
        <fullName evidence="2">Outer membrane lipoprotein Blc</fullName>
    </recommendedName>
</protein>
<keyword evidence="2" id="KW-0472">Membrane</keyword>
<keyword evidence="2" id="KW-0449">Lipoprotein</keyword>
<dbReference type="Gene3D" id="2.40.128.20">
    <property type="match status" value="1"/>
</dbReference>
<feature type="signal peptide" evidence="2">
    <location>
        <begin position="1"/>
        <end position="19"/>
    </location>
</feature>
<accession>A0ABT8SLK3</accession>
<evidence type="ECO:0000256" key="1">
    <source>
        <dbReference type="ARBA" id="ARBA00006889"/>
    </source>
</evidence>
<comment type="similarity">
    <text evidence="1 2">Belongs to the calycin superfamily. Lipocalin family.</text>
</comment>
<dbReference type="InterPro" id="IPR012674">
    <property type="entry name" value="Calycin"/>
</dbReference>
<evidence type="ECO:0000313" key="5">
    <source>
        <dbReference type="Proteomes" id="UP001169063"/>
    </source>
</evidence>
<reference evidence="4" key="1">
    <citation type="submission" date="2023-07" db="EMBL/GenBank/DDBJ databases">
        <title>Brevundimonas soil sp. nov., isolated from the soil of chemical plant.</title>
        <authorList>
            <person name="Wu N."/>
        </authorList>
    </citation>
    <scope>NUCLEOTIDE SEQUENCE</scope>
    <source>
        <strain evidence="4">XZ-24</strain>
    </source>
</reference>
<keyword evidence="2" id="KW-0998">Cell outer membrane</keyword>
<evidence type="ECO:0000313" key="4">
    <source>
        <dbReference type="EMBL" id="MDO1559439.1"/>
    </source>
</evidence>
<gene>
    <name evidence="4" type="ORF">Q0812_08365</name>
</gene>
<dbReference type="Pfam" id="PF08212">
    <property type="entry name" value="Lipocalin_2"/>
    <property type="match status" value="1"/>
</dbReference>
<comment type="function">
    <text evidence="2">Involved in the storage or transport of lipids necessary for membrane maintenance under stressful conditions. Displays a binding preference for lysophospholipids.</text>
</comment>
<keyword evidence="2" id="KW-0732">Signal</keyword>
<evidence type="ECO:0000256" key="2">
    <source>
        <dbReference type="PIRNR" id="PIRNR036893"/>
    </source>
</evidence>
<comment type="subcellular location">
    <subcellularLocation>
        <location evidence="2">Cell outer membrane</location>
    </subcellularLocation>
</comment>
<comment type="subunit">
    <text evidence="2">Homodimer.</text>
</comment>
<proteinExistence type="inferred from homology"/>
<dbReference type="SUPFAM" id="SSF50814">
    <property type="entry name" value="Lipocalins"/>
    <property type="match status" value="1"/>
</dbReference>
<comment type="caution">
    <text evidence="4">The sequence shown here is derived from an EMBL/GenBank/DDBJ whole genome shotgun (WGS) entry which is preliminary data.</text>
</comment>
<dbReference type="PANTHER" id="PTHR10612:SF34">
    <property type="entry name" value="APOLIPOPROTEIN D"/>
    <property type="match status" value="1"/>
</dbReference>
<dbReference type="PIRSF" id="PIRSF036893">
    <property type="entry name" value="Lipocalin_ApoD"/>
    <property type="match status" value="1"/>
</dbReference>
<sequence>MRALLLAAALTLSAAPALADAPQPRRSIDISRFTGSWHEAVRTPNPRQRPCVATRMQISGSAPNLRLTQTCVRSQGEPRTINASMSVVDRETNAKVNMRVTGGIASLISQEYWILDRADDYSWVIMGTPGGNYVWGWTRSANPSAGVRQALMNRIAALGYNTSRLERVG</sequence>
<evidence type="ECO:0000259" key="3">
    <source>
        <dbReference type="Pfam" id="PF08212"/>
    </source>
</evidence>
<feature type="domain" description="Lipocalin/cytosolic fatty-acid binding" evidence="3">
    <location>
        <begin position="28"/>
        <end position="168"/>
    </location>
</feature>